<feature type="domain" description="N-acetyltransferase" evidence="1">
    <location>
        <begin position="3"/>
        <end position="45"/>
    </location>
</feature>
<dbReference type="CDD" id="cd04301">
    <property type="entry name" value="NAT_SF"/>
    <property type="match status" value="1"/>
</dbReference>
<evidence type="ECO:0000313" key="3">
    <source>
        <dbReference type="Proteomes" id="UP000287296"/>
    </source>
</evidence>
<dbReference type="InterPro" id="IPR016181">
    <property type="entry name" value="Acyl_CoA_acyltransferase"/>
</dbReference>
<sequence>MFYDEGKLIGYIGICQFGRETMEVNGMVHPEYRRMGIFSRLFSLVKDEW</sequence>
<organism evidence="2 3">
    <name type="scientific">Siminovitchia terrae</name>
    <name type="common">Bacillus terrae</name>
    <dbReference type="NCBI Taxonomy" id="1914933"/>
    <lineage>
        <taxon>Bacteria</taxon>
        <taxon>Bacillati</taxon>
        <taxon>Bacillota</taxon>
        <taxon>Bacilli</taxon>
        <taxon>Bacillales</taxon>
        <taxon>Bacillaceae</taxon>
        <taxon>Siminovitchia</taxon>
    </lineage>
</organism>
<dbReference type="OrthoDB" id="7163760at2"/>
<dbReference type="GO" id="GO:0016747">
    <property type="term" value="F:acyltransferase activity, transferring groups other than amino-acyl groups"/>
    <property type="evidence" value="ECO:0007669"/>
    <property type="project" value="InterPro"/>
</dbReference>
<accession>A0A429XAC1</accession>
<dbReference type="AlphaFoldDB" id="A0A429XAC1"/>
<protein>
    <submittedName>
        <fullName evidence="2">N-acetyltransferase</fullName>
    </submittedName>
</protein>
<dbReference type="SUPFAM" id="SSF55729">
    <property type="entry name" value="Acyl-CoA N-acyltransferases (Nat)"/>
    <property type="match status" value="1"/>
</dbReference>
<evidence type="ECO:0000313" key="2">
    <source>
        <dbReference type="EMBL" id="RST60003.1"/>
    </source>
</evidence>
<proteinExistence type="predicted"/>
<dbReference type="InterPro" id="IPR000182">
    <property type="entry name" value="GNAT_dom"/>
</dbReference>
<dbReference type="RefSeq" id="WP_120118395.1">
    <property type="nucleotide sequence ID" value="NZ_QYTW02000007.1"/>
</dbReference>
<dbReference type="Pfam" id="PF00583">
    <property type="entry name" value="Acetyltransf_1"/>
    <property type="match status" value="1"/>
</dbReference>
<gene>
    <name evidence="2" type="ORF">D5F11_009950</name>
</gene>
<name>A0A429XAC1_SIMTE</name>
<comment type="caution">
    <text evidence="2">The sequence shown here is derived from an EMBL/GenBank/DDBJ whole genome shotgun (WGS) entry which is preliminary data.</text>
</comment>
<dbReference type="Gene3D" id="3.40.630.30">
    <property type="match status" value="1"/>
</dbReference>
<keyword evidence="2" id="KW-0808">Transferase</keyword>
<dbReference type="Proteomes" id="UP000287296">
    <property type="component" value="Unassembled WGS sequence"/>
</dbReference>
<reference evidence="2 3" key="1">
    <citation type="submission" date="2018-12" db="EMBL/GenBank/DDBJ databases">
        <authorList>
            <person name="Sun L."/>
            <person name="Chen Z."/>
        </authorList>
    </citation>
    <scope>NUCLEOTIDE SEQUENCE [LARGE SCALE GENOMIC DNA]</scope>
    <source>
        <strain evidence="2 3">LMG 29736</strain>
    </source>
</reference>
<evidence type="ECO:0000259" key="1">
    <source>
        <dbReference type="Pfam" id="PF00583"/>
    </source>
</evidence>
<dbReference type="EMBL" id="QYTW02000007">
    <property type="protein sequence ID" value="RST60003.1"/>
    <property type="molecule type" value="Genomic_DNA"/>
</dbReference>